<dbReference type="EMBL" id="JAUUTY010000001">
    <property type="protein sequence ID" value="KAK1695444.1"/>
    <property type="molecule type" value="Genomic_DNA"/>
</dbReference>
<dbReference type="InterPro" id="IPR028322">
    <property type="entry name" value="PNRC-like_rgn"/>
</dbReference>
<proteinExistence type="predicted"/>
<feature type="compositionally biased region" description="Basic and acidic residues" evidence="1">
    <location>
        <begin position="209"/>
        <end position="218"/>
    </location>
</feature>
<sequence length="256" mass="27504">MSDAESRRMNAEAKIRAEDTRIMLDDLDSMDDETRAWFLKKRRNPHAKCLIRVTIVKPVAFLGLYLLLLSSMAGPVVAGGLPPLLPTPRSCIGLTPPPASYVSKKRAGRATLSESWIKDKLAGGGVSSDRSQESLTKGKVAGGGGGESADRNPSKMPVRASLGSSWAEGKLLGRVGTSTSGGERASRPTWRDGWNGSKRAASRAPSAGRFEKKAKPPTDEDEDFLDLETPQYAGPTFALSPDPSQLPIPFLFMKAH</sequence>
<reference evidence="2" key="1">
    <citation type="submission" date="2023-07" db="EMBL/GenBank/DDBJ databases">
        <title>A chromosome-level genome assembly of Lolium multiflorum.</title>
        <authorList>
            <person name="Chen Y."/>
            <person name="Copetti D."/>
            <person name="Kolliker R."/>
            <person name="Studer B."/>
        </authorList>
    </citation>
    <scope>NUCLEOTIDE SEQUENCE</scope>
    <source>
        <strain evidence="2">02402/16</strain>
        <tissue evidence="2">Leaf</tissue>
    </source>
</reference>
<dbReference type="Pfam" id="PF15365">
    <property type="entry name" value="PNRC"/>
    <property type="match status" value="1"/>
</dbReference>
<dbReference type="PANTHER" id="PTHR35361">
    <property type="entry name" value="OS08G0443700 PROTEIN"/>
    <property type="match status" value="1"/>
</dbReference>
<dbReference type="PANTHER" id="PTHR35361:SF2">
    <property type="match status" value="1"/>
</dbReference>
<evidence type="ECO:0000256" key="1">
    <source>
        <dbReference type="SAM" id="MobiDB-lite"/>
    </source>
</evidence>
<comment type="caution">
    <text evidence="2">The sequence shown here is derived from an EMBL/GenBank/DDBJ whole genome shotgun (WGS) entry which is preliminary data.</text>
</comment>
<keyword evidence="3" id="KW-1185">Reference proteome</keyword>
<evidence type="ECO:0000313" key="2">
    <source>
        <dbReference type="EMBL" id="KAK1695444.1"/>
    </source>
</evidence>
<evidence type="ECO:0000313" key="3">
    <source>
        <dbReference type="Proteomes" id="UP001231189"/>
    </source>
</evidence>
<gene>
    <name evidence="2" type="ORF">QYE76_012141</name>
</gene>
<dbReference type="GO" id="GO:0016071">
    <property type="term" value="P:mRNA metabolic process"/>
    <property type="evidence" value="ECO:0007669"/>
    <property type="project" value="UniProtKB-ARBA"/>
</dbReference>
<protein>
    <submittedName>
        <fullName evidence="2">Uncharacterized protein</fullName>
    </submittedName>
</protein>
<organism evidence="2 3">
    <name type="scientific">Lolium multiflorum</name>
    <name type="common">Italian ryegrass</name>
    <name type="synonym">Lolium perenne subsp. multiflorum</name>
    <dbReference type="NCBI Taxonomy" id="4521"/>
    <lineage>
        <taxon>Eukaryota</taxon>
        <taxon>Viridiplantae</taxon>
        <taxon>Streptophyta</taxon>
        <taxon>Embryophyta</taxon>
        <taxon>Tracheophyta</taxon>
        <taxon>Spermatophyta</taxon>
        <taxon>Magnoliopsida</taxon>
        <taxon>Liliopsida</taxon>
        <taxon>Poales</taxon>
        <taxon>Poaceae</taxon>
        <taxon>BOP clade</taxon>
        <taxon>Pooideae</taxon>
        <taxon>Poodae</taxon>
        <taxon>Poeae</taxon>
        <taxon>Poeae Chloroplast Group 2 (Poeae type)</taxon>
        <taxon>Loliodinae</taxon>
        <taxon>Loliinae</taxon>
        <taxon>Lolium</taxon>
    </lineage>
</organism>
<dbReference type="Proteomes" id="UP001231189">
    <property type="component" value="Unassembled WGS sequence"/>
</dbReference>
<feature type="region of interest" description="Disordered" evidence="1">
    <location>
        <begin position="123"/>
        <end position="245"/>
    </location>
</feature>
<accession>A0AAD8U198</accession>
<dbReference type="AlphaFoldDB" id="A0AAD8U198"/>
<name>A0AAD8U198_LOLMU</name>